<dbReference type="InterPro" id="IPR039271">
    <property type="entry name" value="Kiwellin-like"/>
</dbReference>
<dbReference type="AlphaFoldDB" id="N1R1C9"/>
<evidence type="ECO:0000313" key="5">
    <source>
        <dbReference type="EnsemblPlants" id="EMT20325"/>
    </source>
</evidence>
<reference evidence="5" key="1">
    <citation type="submission" date="2015-06" db="UniProtKB">
        <authorList>
            <consortium name="EnsemblPlants"/>
        </authorList>
    </citation>
    <scope>IDENTIFICATION</scope>
</reference>
<dbReference type="GO" id="GO:0005576">
    <property type="term" value="C:extracellular region"/>
    <property type="evidence" value="ECO:0007669"/>
    <property type="project" value="UniProtKB-SubCell"/>
</dbReference>
<evidence type="ECO:0000256" key="4">
    <source>
        <dbReference type="ARBA" id="ARBA00022729"/>
    </source>
</evidence>
<name>N1R1C9_AEGTA</name>
<comment type="subcellular location">
    <subcellularLocation>
        <location evidence="1">Secreted</location>
    </subcellularLocation>
</comment>
<sequence>MANTSKVVAIFGVLVLLQVSCAAGRHVQVKDSGERVHDAPAVMSLTDFHTGPVACDGKSHSNDLLLASLTSAWYGGGIRCGKMIRIVTTRGVAVEAMVVEECDIEQGCGEHEISTSAAVWKALGVDVGIGELPVTWSDLD</sequence>
<evidence type="ECO:0000256" key="1">
    <source>
        <dbReference type="ARBA" id="ARBA00004613"/>
    </source>
</evidence>
<evidence type="ECO:0008006" key="6">
    <source>
        <dbReference type="Google" id="ProtNLM"/>
    </source>
</evidence>
<evidence type="ECO:0000256" key="3">
    <source>
        <dbReference type="ARBA" id="ARBA00022525"/>
    </source>
</evidence>
<organism evidence="5">
    <name type="scientific">Aegilops tauschii</name>
    <name type="common">Tausch's goatgrass</name>
    <name type="synonym">Aegilops squarrosa</name>
    <dbReference type="NCBI Taxonomy" id="37682"/>
    <lineage>
        <taxon>Eukaryota</taxon>
        <taxon>Viridiplantae</taxon>
        <taxon>Streptophyta</taxon>
        <taxon>Embryophyta</taxon>
        <taxon>Tracheophyta</taxon>
        <taxon>Spermatophyta</taxon>
        <taxon>Magnoliopsida</taxon>
        <taxon>Liliopsida</taxon>
        <taxon>Poales</taxon>
        <taxon>Poaceae</taxon>
        <taxon>BOP clade</taxon>
        <taxon>Pooideae</taxon>
        <taxon>Triticodae</taxon>
        <taxon>Triticeae</taxon>
        <taxon>Triticinae</taxon>
        <taxon>Aegilops</taxon>
    </lineage>
</organism>
<protein>
    <recommendedName>
        <fullName evidence="6">Ripening-related protein grip22</fullName>
    </recommendedName>
</protein>
<dbReference type="PANTHER" id="PTHR33191:SF97">
    <property type="match status" value="1"/>
</dbReference>
<dbReference type="EnsemblPlants" id="EMT20325">
    <property type="protein sequence ID" value="EMT20325"/>
    <property type="gene ID" value="F775_12821"/>
</dbReference>
<dbReference type="Gene3D" id="2.40.40.10">
    <property type="entry name" value="RlpA-like domain"/>
    <property type="match status" value="1"/>
</dbReference>
<evidence type="ECO:0000256" key="2">
    <source>
        <dbReference type="ARBA" id="ARBA00005592"/>
    </source>
</evidence>
<dbReference type="ExpressionAtlas" id="N1R1C9">
    <property type="expression patterns" value="baseline"/>
</dbReference>
<proteinExistence type="inferred from homology"/>
<dbReference type="SUPFAM" id="SSF50685">
    <property type="entry name" value="Barwin-like endoglucanases"/>
    <property type="match status" value="1"/>
</dbReference>
<comment type="similarity">
    <text evidence="2">Belongs to the kiwellin family.</text>
</comment>
<dbReference type="PANTHER" id="PTHR33191">
    <property type="entry name" value="RIPENING-RELATED PROTEIN 2-RELATED"/>
    <property type="match status" value="1"/>
</dbReference>
<accession>N1R1C9</accession>
<keyword evidence="4" id="KW-0732">Signal</keyword>
<dbReference type="OMA" id="DECDIEQ"/>
<keyword evidence="3" id="KW-0964">Secreted</keyword>
<dbReference type="Pfam" id="PF24300">
    <property type="entry name" value="KWL1"/>
    <property type="match status" value="1"/>
</dbReference>
<dbReference type="InterPro" id="IPR036908">
    <property type="entry name" value="RlpA-like_sf"/>
</dbReference>